<dbReference type="Gene3D" id="3.40.140.10">
    <property type="entry name" value="Cytidine Deaminase, domain 2"/>
    <property type="match status" value="1"/>
</dbReference>
<dbReference type="PROSITE" id="PS50249">
    <property type="entry name" value="MPN"/>
    <property type="match status" value="1"/>
</dbReference>
<evidence type="ECO:0000256" key="1">
    <source>
        <dbReference type="ARBA" id="ARBA00022670"/>
    </source>
</evidence>
<organism evidence="7">
    <name type="scientific">marine sediment metagenome</name>
    <dbReference type="NCBI Taxonomy" id="412755"/>
    <lineage>
        <taxon>unclassified sequences</taxon>
        <taxon>metagenomes</taxon>
        <taxon>ecological metagenomes</taxon>
    </lineage>
</organism>
<dbReference type="GO" id="GO:0006508">
    <property type="term" value="P:proteolysis"/>
    <property type="evidence" value="ECO:0007669"/>
    <property type="project" value="UniProtKB-KW"/>
</dbReference>
<keyword evidence="2" id="KW-0479">Metal-binding</keyword>
<reference evidence="7" key="1">
    <citation type="journal article" date="2015" name="Nature">
        <title>Complex archaea that bridge the gap between prokaryotes and eukaryotes.</title>
        <authorList>
            <person name="Spang A."/>
            <person name="Saw J.H."/>
            <person name="Jorgensen S.L."/>
            <person name="Zaremba-Niedzwiedzka K."/>
            <person name="Martijn J."/>
            <person name="Lind A.E."/>
            <person name="van Eijk R."/>
            <person name="Schleper C."/>
            <person name="Guy L."/>
            <person name="Ettema T.J."/>
        </authorList>
    </citation>
    <scope>NUCLEOTIDE SEQUENCE</scope>
</reference>
<dbReference type="InterPro" id="IPR025657">
    <property type="entry name" value="RadC_JAB"/>
</dbReference>
<keyword evidence="5" id="KW-0482">Metalloprotease</keyword>
<keyword evidence="3" id="KW-0378">Hydrolase</keyword>
<proteinExistence type="predicted"/>
<dbReference type="PANTHER" id="PTHR30471">
    <property type="entry name" value="DNA REPAIR PROTEIN RADC"/>
    <property type="match status" value="1"/>
</dbReference>
<evidence type="ECO:0000313" key="7">
    <source>
        <dbReference type="EMBL" id="KKN84361.1"/>
    </source>
</evidence>
<dbReference type="NCBIfam" id="TIGR00608">
    <property type="entry name" value="radc"/>
    <property type="match status" value="1"/>
</dbReference>
<evidence type="ECO:0000256" key="2">
    <source>
        <dbReference type="ARBA" id="ARBA00022723"/>
    </source>
</evidence>
<sequence>MLHLTAEEQTIVDQALAILERHMRHAGNALTSPNAVRQYLRLELGNEINEWFSVVFLDNQHRVITFKRLFQGSISSASVHTRVIVQESLKYNAAALVVAHNHPSGCSEPSDADVRLTRVIKDALSLIDVRMLDHLVVCADDVTSFAERGLL</sequence>
<dbReference type="PROSITE" id="PS01302">
    <property type="entry name" value="UPF0758"/>
    <property type="match status" value="1"/>
</dbReference>
<dbReference type="AlphaFoldDB" id="A0A0F9WES0"/>
<evidence type="ECO:0000256" key="5">
    <source>
        <dbReference type="ARBA" id="ARBA00023049"/>
    </source>
</evidence>
<dbReference type="CDD" id="cd08071">
    <property type="entry name" value="MPN_DUF2466"/>
    <property type="match status" value="1"/>
</dbReference>
<dbReference type="InterPro" id="IPR001405">
    <property type="entry name" value="UPF0758"/>
</dbReference>
<accession>A0A0F9WES0</accession>
<name>A0A0F9WES0_9ZZZZ</name>
<evidence type="ECO:0000256" key="4">
    <source>
        <dbReference type="ARBA" id="ARBA00022833"/>
    </source>
</evidence>
<dbReference type="Pfam" id="PF04002">
    <property type="entry name" value="RadC"/>
    <property type="match status" value="1"/>
</dbReference>
<keyword evidence="1" id="KW-0645">Protease</keyword>
<evidence type="ECO:0000256" key="3">
    <source>
        <dbReference type="ARBA" id="ARBA00022801"/>
    </source>
</evidence>
<dbReference type="PANTHER" id="PTHR30471:SF3">
    <property type="entry name" value="UPF0758 PROTEIN YEES-RELATED"/>
    <property type="match status" value="1"/>
</dbReference>
<evidence type="ECO:0000259" key="6">
    <source>
        <dbReference type="PROSITE" id="PS50249"/>
    </source>
</evidence>
<comment type="caution">
    <text evidence="7">The sequence shown here is derived from an EMBL/GenBank/DDBJ whole genome shotgun (WGS) entry which is preliminary data.</text>
</comment>
<dbReference type="EMBL" id="LAZR01000172">
    <property type="protein sequence ID" value="KKN84361.1"/>
    <property type="molecule type" value="Genomic_DNA"/>
</dbReference>
<dbReference type="InterPro" id="IPR020891">
    <property type="entry name" value="UPF0758_CS"/>
</dbReference>
<dbReference type="GO" id="GO:0046872">
    <property type="term" value="F:metal ion binding"/>
    <property type="evidence" value="ECO:0007669"/>
    <property type="project" value="UniProtKB-KW"/>
</dbReference>
<protein>
    <recommendedName>
        <fullName evidence="6">MPN domain-containing protein</fullName>
    </recommendedName>
</protein>
<feature type="domain" description="MPN" evidence="6">
    <location>
        <begin position="29"/>
        <end position="151"/>
    </location>
</feature>
<dbReference type="GO" id="GO:0008237">
    <property type="term" value="F:metallopeptidase activity"/>
    <property type="evidence" value="ECO:0007669"/>
    <property type="project" value="UniProtKB-KW"/>
</dbReference>
<dbReference type="InterPro" id="IPR037518">
    <property type="entry name" value="MPN"/>
</dbReference>
<keyword evidence="4" id="KW-0862">Zinc</keyword>
<dbReference type="SUPFAM" id="SSF102712">
    <property type="entry name" value="JAB1/MPN domain"/>
    <property type="match status" value="1"/>
</dbReference>
<gene>
    <name evidence="7" type="ORF">LCGC14_0290230</name>
</gene>